<protein>
    <submittedName>
        <fullName evidence="4">DEK_C domain-containing protein</fullName>
    </submittedName>
</protein>
<gene>
    <name evidence="2" type="ORF">TTAC_LOCUS2620</name>
</gene>
<reference evidence="4" key="1">
    <citation type="submission" date="2017-02" db="UniProtKB">
        <authorList>
            <consortium name="WormBaseParasite"/>
        </authorList>
    </citation>
    <scope>IDENTIFICATION</scope>
</reference>
<evidence type="ECO:0000313" key="3">
    <source>
        <dbReference type="Proteomes" id="UP000274429"/>
    </source>
</evidence>
<dbReference type="OrthoDB" id="6249294at2759"/>
<dbReference type="WBParaSite" id="TTAC_0000263501-mRNA-1">
    <property type="protein sequence ID" value="TTAC_0000263501-mRNA-1"/>
    <property type="gene ID" value="TTAC_0000263501"/>
</dbReference>
<proteinExistence type="predicted"/>
<accession>A0A0R3WPE5</accession>
<dbReference type="AlphaFoldDB" id="A0A0R3WPE5"/>
<dbReference type="Proteomes" id="UP000274429">
    <property type="component" value="Unassembled WGS sequence"/>
</dbReference>
<keyword evidence="3" id="KW-1185">Reference proteome</keyword>
<reference evidence="2 3" key="2">
    <citation type="submission" date="2018-11" db="EMBL/GenBank/DDBJ databases">
        <authorList>
            <consortium name="Pathogen Informatics"/>
        </authorList>
    </citation>
    <scope>NUCLEOTIDE SEQUENCE [LARGE SCALE GENOMIC DNA]</scope>
</reference>
<evidence type="ECO:0000313" key="2">
    <source>
        <dbReference type="EMBL" id="VDM20692.1"/>
    </source>
</evidence>
<feature type="compositionally biased region" description="Polar residues" evidence="1">
    <location>
        <begin position="75"/>
        <end position="90"/>
    </location>
</feature>
<feature type="region of interest" description="Disordered" evidence="1">
    <location>
        <begin position="65"/>
        <end position="90"/>
    </location>
</feature>
<dbReference type="EMBL" id="UYWX01001291">
    <property type="protein sequence ID" value="VDM20692.1"/>
    <property type="molecule type" value="Genomic_DNA"/>
</dbReference>
<evidence type="ECO:0000256" key="1">
    <source>
        <dbReference type="SAM" id="MobiDB-lite"/>
    </source>
</evidence>
<organism evidence="4">
    <name type="scientific">Hydatigena taeniaeformis</name>
    <name type="common">Feline tapeworm</name>
    <name type="synonym">Taenia taeniaeformis</name>
    <dbReference type="NCBI Taxonomy" id="6205"/>
    <lineage>
        <taxon>Eukaryota</taxon>
        <taxon>Metazoa</taxon>
        <taxon>Spiralia</taxon>
        <taxon>Lophotrochozoa</taxon>
        <taxon>Platyhelminthes</taxon>
        <taxon>Cestoda</taxon>
        <taxon>Eucestoda</taxon>
        <taxon>Cyclophyllidea</taxon>
        <taxon>Taeniidae</taxon>
        <taxon>Hydatigera</taxon>
    </lineage>
</organism>
<dbReference type="STRING" id="6205.A0A0R3WPE5"/>
<sequence>MLTSSVSDNGLPPDLEFTLEEISTELAKLGVKETSPTRLAAIKADLDKLIARDLEALSISLNQEASTELPHSESDSVSFSVGQMKSHTGF</sequence>
<name>A0A0R3WPE5_HYDTA</name>
<evidence type="ECO:0000313" key="4">
    <source>
        <dbReference type="WBParaSite" id="TTAC_0000263501-mRNA-1"/>
    </source>
</evidence>